<name>A0A484LR62_9ASTE</name>
<protein>
    <submittedName>
        <fullName evidence="2">Uncharacterized protein</fullName>
    </submittedName>
</protein>
<evidence type="ECO:0000313" key="3">
    <source>
        <dbReference type="Proteomes" id="UP000595140"/>
    </source>
</evidence>
<accession>A0A484LR62</accession>
<feature type="compositionally biased region" description="Polar residues" evidence="1">
    <location>
        <begin position="34"/>
        <end position="46"/>
    </location>
</feature>
<keyword evidence="3" id="KW-1185">Reference proteome</keyword>
<proteinExistence type="predicted"/>
<reference evidence="2 3" key="1">
    <citation type="submission" date="2018-04" db="EMBL/GenBank/DDBJ databases">
        <authorList>
            <person name="Vogel A."/>
        </authorList>
    </citation>
    <scope>NUCLEOTIDE SEQUENCE [LARGE SCALE GENOMIC DNA]</scope>
</reference>
<organism evidence="2 3">
    <name type="scientific">Cuscuta campestris</name>
    <dbReference type="NCBI Taxonomy" id="132261"/>
    <lineage>
        <taxon>Eukaryota</taxon>
        <taxon>Viridiplantae</taxon>
        <taxon>Streptophyta</taxon>
        <taxon>Embryophyta</taxon>
        <taxon>Tracheophyta</taxon>
        <taxon>Spermatophyta</taxon>
        <taxon>Magnoliopsida</taxon>
        <taxon>eudicotyledons</taxon>
        <taxon>Gunneridae</taxon>
        <taxon>Pentapetalae</taxon>
        <taxon>asterids</taxon>
        <taxon>lamiids</taxon>
        <taxon>Solanales</taxon>
        <taxon>Convolvulaceae</taxon>
        <taxon>Cuscuteae</taxon>
        <taxon>Cuscuta</taxon>
        <taxon>Cuscuta subgen. Grammica</taxon>
        <taxon>Cuscuta sect. Cleistogrammica</taxon>
    </lineage>
</organism>
<evidence type="ECO:0000313" key="2">
    <source>
        <dbReference type="EMBL" id="VFQ78855.1"/>
    </source>
</evidence>
<sequence>MIQHLGCTDSALHCRLAHRNRLRRGFAGGDGSWRTRNGSTGLDSSGRNWVRIRTNRVGIGEPERPEQ</sequence>
<dbReference type="EMBL" id="OOIL02001858">
    <property type="protein sequence ID" value="VFQ78855.1"/>
    <property type="molecule type" value="Genomic_DNA"/>
</dbReference>
<feature type="region of interest" description="Disordered" evidence="1">
    <location>
        <begin position="26"/>
        <end position="46"/>
    </location>
</feature>
<evidence type="ECO:0000256" key="1">
    <source>
        <dbReference type="SAM" id="MobiDB-lite"/>
    </source>
</evidence>
<gene>
    <name evidence="2" type="ORF">CCAM_LOCUS20631</name>
</gene>
<dbReference type="AlphaFoldDB" id="A0A484LR62"/>
<dbReference type="Proteomes" id="UP000595140">
    <property type="component" value="Unassembled WGS sequence"/>
</dbReference>